<dbReference type="SUPFAM" id="SSF56645">
    <property type="entry name" value="Acyl-CoA dehydrogenase NM domain-like"/>
    <property type="match status" value="1"/>
</dbReference>
<keyword evidence="7" id="KW-0560">Oxidoreductase</keyword>
<evidence type="ECO:0000256" key="4">
    <source>
        <dbReference type="ARBA" id="ARBA00022630"/>
    </source>
</evidence>
<keyword evidence="4" id="KW-0285">Flavoprotein</keyword>
<dbReference type="PROSITE" id="PS51789">
    <property type="entry name" value="RLR_CTR"/>
    <property type="match status" value="1"/>
</dbReference>
<comment type="similarity">
    <text evidence="3">Belongs to the acyl-CoA dehydrogenase family.</text>
</comment>
<dbReference type="PANTHER" id="PTHR43884:SF9">
    <property type="entry name" value="COMPLEX I ASSEMBLY FACTOR ACAD9, MITOCHONDRIAL"/>
    <property type="match status" value="1"/>
</dbReference>
<dbReference type="InterPro" id="IPR013786">
    <property type="entry name" value="AcylCoA_DH/ox_N"/>
</dbReference>
<evidence type="ECO:0000256" key="7">
    <source>
        <dbReference type="ARBA" id="ARBA00023002"/>
    </source>
</evidence>
<dbReference type="Pfam" id="PF11648">
    <property type="entry name" value="RIG-I_C-RD"/>
    <property type="match status" value="1"/>
</dbReference>
<dbReference type="Pfam" id="PF21343">
    <property type="entry name" value="ACAD9-ACADV_C"/>
    <property type="match status" value="1"/>
</dbReference>
<dbReference type="Gene3D" id="2.40.110.10">
    <property type="entry name" value="Butyryl-CoA Dehydrogenase, subunit A, domain 2"/>
    <property type="match status" value="1"/>
</dbReference>
<keyword evidence="5" id="KW-0274">FAD</keyword>
<name>A0A915KJV0_ROMCU</name>
<feature type="domain" description="RLR CTR" evidence="10">
    <location>
        <begin position="22"/>
        <end position="164"/>
    </location>
</feature>
<dbReference type="Gene3D" id="1.10.540.10">
    <property type="entry name" value="Acyl-CoA dehydrogenase/oxidase, N-terminal domain"/>
    <property type="match status" value="1"/>
</dbReference>
<dbReference type="FunFam" id="1.10.540.10:FF:000001">
    <property type="entry name" value="Very long-chain-specific acyl-CoA dehydrogenase, mitochondrial"/>
    <property type="match status" value="1"/>
</dbReference>
<dbReference type="Proteomes" id="UP000887565">
    <property type="component" value="Unplaced"/>
</dbReference>
<dbReference type="InterPro" id="IPR006091">
    <property type="entry name" value="Acyl-CoA_Oxase/DH_mid-dom"/>
</dbReference>
<sequence>MSAPLVVHFVNLHGNFLTRLAINRVPNTMSVATKYDILCKKCDSFICSSNSMRTILNSHYVSVDPQIWPRMCAEPNPKPLSFFELSVAGILSCCKCRQDCGVIIKYRGLLWLDSICFETNVFLPALKAGSIVLREHNGTTKFTAKQWKQILTNYFVVDSINNVDLPPMFHALSFTDREKLEKCLERAQTIAERNELLKKQIDDEFIENGMKALRFIEGELSEDAPITVAFDLFASKMLNRLVINARKTLGSGNPYLHACSRCVRFSTLRQEQSKPNSENECSSKNVKNAEQSWETEASRNKNVNQSQKSEPDAPKTTGKKPFLSRFFGGIPTQIEEAAVADLPPEYKHPLIKGFVVNKVDTEMLIYPEYDETSQVIEAETFAKSIERLINNLDSIECDKNKHIPEKIIQNCKELGLFGLSIPAEYGGLGANYKFLARCHEELSRNWSLYTLITHHNDLAAKAIQIFGNENQKREYLPRLASGESIGAFCLHEDSCGQDVAALETMASYKNDSWGSIVLSGQKSWVTNAVNADILIVFAKLKNDGCGELVPTTAFIVDRKKHTVGCIEDIDRKDTMGVRGVNINVVKHCHNTKRWGAMLSDSNTVKARTAKIGHNIFALETMAYYIAGWLDDNQTKDFSLESAAAVRYARRSLKECVMSMMEILGAESRVSDSHLERSLRDILTLSAAMSTDDVYSGYIANEAFKVFADEHQTTLYKARNYMQFPWDHYRDRARRQVLYTDNIRLQHYLEEHVHPSLENYEFVSTSEDFARGMTNLACRSIESAMAKFEEVFKSVVYSTGKAVEEESIVLERVTDILTNLFVMTTAISRASRSYCIGLRNSDIELTVTDGLCWDLKVKTAHLLTELIDLQAPHTIDLFAKEFGTALMEHRGYPLERPTARNW</sequence>
<dbReference type="Pfam" id="PF02770">
    <property type="entry name" value="Acyl-CoA_dh_M"/>
    <property type="match status" value="1"/>
</dbReference>
<dbReference type="InterPro" id="IPR036250">
    <property type="entry name" value="AcylCo_DH-like_C"/>
</dbReference>
<dbReference type="InterPro" id="IPR009100">
    <property type="entry name" value="AcylCoA_DH/oxidase_NM_dom_sf"/>
</dbReference>
<keyword evidence="6" id="KW-0809">Transit peptide</keyword>
<protein>
    <submittedName>
        <fullName evidence="12">RLR CTR domain-containing protein</fullName>
    </submittedName>
</protein>
<dbReference type="Gene3D" id="1.20.140.10">
    <property type="entry name" value="Butyryl-CoA Dehydrogenase, subunit A, domain 3"/>
    <property type="match status" value="2"/>
</dbReference>
<feature type="region of interest" description="Disordered" evidence="9">
    <location>
        <begin position="273"/>
        <end position="321"/>
    </location>
</feature>
<dbReference type="GO" id="GO:0005739">
    <property type="term" value="C:mitochondrion"/>
    <property type="evidence" value="ECO:0007669"/>
    <property type="project" value="UniProtKB-SubCell"/>
</dbReference>
<comment type="cofactor">
    <cofactor evidence="1">
        <name>FAD</name>
        <dbReference type="ChEBI" id="CHEBI:57692"/>
    </cofactor>
</comment>
<dbReference type="PANTHER" id="PTHR43884">
    <property type="entry name" value="ACYL-COA DEHYDROGENASE"/>
    <property type="match status" value="1"/>
</dbReference>
<dbReference type="Pfam" id="PF00441">
    <property type="entry name" value="Acyl-CoA_dh_1"/>
    <property type="match status" value="1"/>
</dbReference>
<evidence type="ECO:0000256" key="6">
    <source>
        <dbReference type="ARBA" id="ARBA00022946"/>
    </source>
</evidence>
<dbReference type="GO" id="GO:0003995">
    <property type="term" value="F:acyl-CoA dehydrogenase activity"/>
    <property type="evidence" value="ECO:0007669"/>
    <property type="project" value="TreeGrafter"/>
</dbReference>
<dbReference type="InterPro" id="IPR038557">
    <property type="entry name" value="RLR_C_sf"/>
</dbReference>
<dbReference type="InterPro" id="IPR021673">
    <property type="entry name" value="RLR_CTR"/>
</dbReference>
<evidence type="ECO:0000256" key="2">
    <source>
        <dbReference type="ARBA" id="ARBA00004173"/>
    </source>
</evidence>
<keyword evidence="8" id="KW-0496">Mitochondrion</keyword>
<dbReference type="InterPro" id="IPR046373">
    <property type="entry name" value="Acyl-CoA_Oxase/DH_mid-dom_sf"/>
</dbReference>
<dbReference type="Pfam" id="PF02771">
    <property type="entry name" value="Acyl-CoA_dh_N"/>
    <property type="match status" value="1"/>
</dbReference>
<dbReference type="GO" id="GO:0006631">
    <property type="term" value="P:fatty acid metabolic process"/>
    <property type="evidence" value="ECO:0007669"/>
    <property type="project" value="UniProtKB-ARBA"/>
</dbReference>
<dbReference type="Gene3D" id="2.170.150.30">
    <property type="entry name" value="RIG-I-like receptor, C-terminal regulatory domain"/>
    <property type="match status" value="1"/>
</dbReference>
<dbReference type="AlphaFoldDB" id="A0A915KJV0"/>
<evidence type="ECO:0000256" key="1">
    <source>
        <dbReference type="ARBA" id="ARBA00001974"/>
    </source>
</evidence>
<comment type="subcellular location">
    <subcellularLocation>
        <location evidence="2">Mitochondrion</location>
    </subcellularLocation>
</comment>
<evidence type="ECO:0000256" key="3">
    <source>
        <dbReference type="ARBA" id="ARBA00009347"/>
    </source>
</evidence>
<dbReference type="GO" id="GO:0050660">
    <property type="term" value="F:flavin adenine dinucleotide binding"/>
    <property type="evidence" value="ECO:0007669"/>
    <property type="project" value="InterPro"/>
</dbReference>
<dbReference type="WBParaSite" id="nRc.2.0.1.t38702-RA">
    <property type="protein sequence ID" value="nRc.2.0.1.t38702-RA"/>
    <property type="gene ID" value="nRc.2.0.1.g38702"/>
</dbReference>
<keyword evidence="11" id="KW-1185">Reference proteome</keyword>
<dbReference type="InterPro" id="IPR009075">
    <property type="entry name" value="AcylCo_DH/oxidase_C"/>
</dbReference>
<evidence type="ECO:0000313" key="12">
    <source>
        <dbReference type="WBParaSite" id="nRc.2.0.1.t38702-RA"/>
    </source>
</evidence>
<evidence type="ECO:0000313" key="11">
    <source>
        <dbReference type="Proteomes" id="UP000887565"/>
    </source>
</evidence>
<reference evidence="12" key="1">
    <citation type="submission" date="2022-11" db="UniProtKB">
        <authorList>
            <consortium name="WormBaseParasite"/>
        </authorList>
    </citation>
    <scope>IDENTIFICATION</scope>
</reference>
<dbReference type="SUPFAM" id="SSF47203">
    <property type="entry name" value="Acyl-CoA dehydrogenase C-terminal domain-like"/>
    <property type="match status" value="1"/>
</dbReference>
<evidence type="ECO:0000256" key="8">
    <source>
        <dbReference type="ARBA" id="ARBA00023128"/>
    </source>
</evidence>
<evidence type="ECO:0000256" key="9">
    <source>
        <dbReference type="SAM" id="MobiDB-lite"/>
    </source>
</evidence>
<organism evidence="11 12">
    <name type="scientific">Romanomermis culicivorax</name>
    <name type="common">Nematode worm</name>
    <dbReference type="NCBI Taxonomy" id="13658"/>
    <lineage>
        <taxon>Eukaryota</taxon>
        <taxon>Metazoa</taxon>
        <taxon>Ecdysozoa</taxon>
        <taxon>Nematoda</taxon>
        <taxon>Enoplea</taxon>
        <taxon>Dorylaimia</taxon>
        <taxon>Mermithida</taxon>
        <taxon>Mermithoidea</taxon>
        <taxon>Mermithidae</taxon>
        <taxon>Romanomermis</taxon>
    </lineage>
</organism>
<proteinExistence type="inferred from homology"/>
<dbReference type="InterPro" id="IPR037069">
    <property type="entry name" value="AcylCoA_DH/ox_N_sf"/>
</dbReference>
<dbReference type="InterPro" id="IPR049448">
    <property type="entry name" value="ACAD9/ACADV-like_C"/>
</dbReference>
<feature type="compositionally biased region" description="Polar residues" evidence="9">
    <location>
        <begin position="273"/>
        <end position="308"/>
    </location>
</feature>
<accession>A0A915KJV0</accession>
<evidence type="ECO:0000259" key="10">
    <source>
        <dbReference type="PROSITE" id="PS51789"/>
    </source>
</evidence>
<evidence type="ECO:0000256" key="5">
    <source>
        <dbReference type="ARBA" id="ARBA00022827"/>
    </source>
</evidence>